<dbReference type="AlphaFoldDB" id="A0A2A4J6Z8"/>
<organism evidence="1">
    <name type="scientific">Heliothis virescens</name>
    <name type="common">Tobacco budworm moth</name>
    <dbReference type="NCBI Taxonomy" id="7102"/>
    <lineage>
        <taxon>Eukaryota</taxon>
        <taxon>Metazoa</taxon>
        <taxon>Ecdysozoa</taxon>
        <taxon>Arthropoda</taxon>
        <taxon>Hexapoda</taxon>
        <taxon>Insecta</taxon>
        <taxon>Pterygota</taxon>
        <taxon>Neoptera</taxon>
        <taxon>Endopterygota</taxon>
        <taxon>Lepidoptera</taxon>
        <taxon>Glossata</taxon>
        <taxon>Ditrysia</taxon>
        <taxon>Noctuoidea</taxon>
        <taxon>Noctuidae</taxon>
        <taxon>Heliothinae</taxon>
        <taxon>Heliothis</taxon>
    </lineage>
</organism>
<gene>
    <name evidence="1" type="ORF">B5V51_6121</name>
</gene>
<name>A0A2A4J6Z8_HELVI</name>
<accession>A0A2A4J6Z8</accession>
<evidence type="ECO:0000313" key="1">
    <source>
        <dbReference type="EMBL" id="PCG67649.1"/>
    </source>
</evidence>
<proteinExistence type="predicted"/>
<sequence length="84" mass="9358">MCGIVEHRRALDCMYGEIVDALSIASRQTWEGKQPAGLREWQAGIGGEFMRRLGLDIRYGCNTTILNLGENMGGNEVKSKDLQK</sequence>
<reference evidence="1" key="1">
    <citation type="submission" date="2017-09" db="EMBL/GenBank/DDBJ databases">
        <title>Contemporary evolution of a Lepidopteran species, Heliothis virescens, in response to modern agricultural practices.</title>
        <authorList>
            <person name="Fritz M.L."/>
            <person name="Deyonke A.M."/>
            <person name="Papanicolaou A."/>
            <person name="Micinski S."/>
            <person name="Westbrook J."/>
            <person name="Gould F."/>
        </authorList>
    </citation>
    <scope>NUCLEOTIDE SEQUENCE [LARGE SCALE GENOMIC DNA]</scope>
    <source>
        <strain evidence="1">HvINT-</strain>
        <tissue evidence="1">Whole body</tissue>
    </source>
</reference>
<comment type="caution">
    <text evidence="1">The sequence shown here is derived from an EMBL/GenBank/DDBJ whole genome shotgun (WGS) entry which is preliminary data.</text>
</comment>
<dbReference type="EMBL" id="NWSH01002704">
    <property type="protein sequence ID" value="PCG67649.1"/>
    <property type="molecule type" value="Genomic_DNA"/>
</dbReference>
<protein>
    <submittedName>
        <fullName evidence="1">Uncharacterized protein</fullName>
    </submittedName>
</protein>